<proteinExistence type="inferred from homology"/>
<dbReference type="KEGG" id="rsx:RhiXN_01864"/>
<feature type="compositionally biased region" description="Polar residues" evidence="6">
    <location>
        <begin position="360"/>
        <end position="369"/>
    </location>
</feature>
<feature type="transmembrane region" description="Helical" evidence="7">
    <location>
        <begin position="207"/>
        <end position="226"/>
    </location>
</feature>
<evidence type="ECO:0000256" key="5">
    <source>
        <dbReference type="ARBA" id="ARBA00023136"/>
    </source>
</evidence>
<comment type="similarity">
    <text evidence="2">Belongs to the PA-phosphatase related phosphoesterase family.</text>
</comment>
<feature type="transmembrane region" description="Helical" evidence="7">
    <location>
        <begin position="553"/>
        <end position="573"/>
    </location>
</feature>
<dbReference type="InterPro" id="IPR036938">
    <property type="entry name" value="PAP2/HPO_sf"/>
</dbReference>
<gene>
    <name evidence="10" type="ORF">RhiXN_01864</name>
</gene>
<dbReference type="PANTHER" id="PTHR10165:SF35">
    <property type="entry name" value="RE23632P"/>
    <property type="match status" value="1"/>
</dbReference>
<evidence type="ECO:0000256" key="7">
    <source>
        <dbReference type="SAM" id="Phobius"/>
    </source>
</evidence>
<feature type="signal peptide" evidence="8">
    <location>
        <begin position="1"/>
        <end position="21"/>
    </location>
</feature>
<evidence type="ECO:0000259" key="9">
    <source>
        <dbReference type="SMART" id="SM00014"/>
    </source>
</evidence>
<sequence>MLARIFTLSLGLLALPLACLANPTQTKLASLAAKNGGVIKLDSELYDVITAKDREWSVVVQLTAMGDQFKCEPCRQFNPNFNAVAKSWHSKVPADKRDTHFFATLDFADGRDLGLQSAPFVNFFSAAKGPNKKPGKQDSWSYDFNTFSFDAATFAQKISEHTIVPVPYRAPPNYALIINIASIIVIGGLAAHFSYKYFGPIIFSRWTWAFVVVLTMLTFTSGHMFVKIRGMPSTMRGQWIAAGYQNQYGAEVSVIGGIYGALAFAQLMLIFGVPHAKNAGSQRMSIYIFSFLMIIVFSMLVSLFRIKNPIRLAVDRTAEYLNGLHRALVMNLAATSPRGTSYLRIDDPPYILTQRPVPTRFNSDQSPSPDQYAPRTASMLPQLTKNTSASGTTASSTSGRLVPRRRFKLLLTYGTDCIIFYLLDEIEGFKRQFSLTDTSIQHTFAVHERVPPWLLYIVALIAPAVIMPIVNLLTVRSWWDWHNSWLGLLLGLGTTGSLTQVVKVTVGRPRPDLLDRCQPRANVQNAPVYGLVTADVCTTDNHERLKDGFRSFFSGHSSLTFAGLGFLSFYLAGKMHLFDQRGHTGKAWISLAPLTGALLVAISRTMDYRHHWQDVLVGSIVGLVLSYFSYRQYYPSLASPFSHRPYSPRIPRYEQDQAGIPNSEPTITVTPPAESGPAPVGESIELAGTVKRGGQDLSDMYKKEREGERSQNQQDAVVRGDASQQV</sequence>
<organism evidence="10 11">
    <name type="scientific">Rhizoctonia solani</name>
    <dbReference type="NCBI Taxonomy" id="456999"/>
    <lineage>
        <taxon>Eukaryota</taxon>
        <taxon>Fungi</taxon>
        <taxon>Dikarya</taxon>
        <taxon>Basidiomycota</taxon>
        <taxon>Agaricomycotina</taxon>
        <taxon>Agaricomycetes</taxon>
        <taxon>Cantharellales</taxon>
        <taxon>Ceratobasidiaceae</taxon>
        <taxon>Rhizoctonia</taxon>
    </lineage>
</organism>
<dbReference type="Gene3D" id="1.20.144.10">
    <property type="entry name" value="Phosphatidic acid phosphatase type 2/haloperoxidase"/>
    <property type="match status" value="1"/>
</dbReference>
<evidence type="ECO:0000256" key="3">
    <source>
        <dbReference type="ARBA" id="ARBA00022692"/>
    </source>
</evidence>
<dbReference type="PANTHER" id="PTHR10165">
    <property type="entry name" value="LIPID PHOSPHATE PHOSPHATASE"/>
    <property type="match status" value="1"/>
</dbReference>
<comment type="subcellular location">
    <subcellularLocation>
        <location evidence="1">Membrane</location>
        <topology evidence="1">Multi-pass membrane protein</topology>
    </subcellularLocation>
</comment>
<dbReference type="SMART" id="SM00014">
    <property type="entry name" value="acidPPc"/>
    <property type="match status" value="1"/>
</dbReference>
<feature type="transmembrane region" description="Helical" evidence="7">
    <location>
        <begin position="585"/>
        <end position="606"/>
    </location>
</feature>
<dbReference type="InterPro" id="IPR021149">
    <property type="entry name" value="OligosaccharylTrfase_OST3/OST6"/>
</dbReference>
<feature type="transmembrane region" description="Helical" evidence="7">
    <location>
        <begin position="485"/>
        <end position="506"/>
    </location>
</feature>
<dbReference type="GO" id="GO:0008195">
    <property type="term" value="F:phosphatidate phosphatase activity"/>
    <property type="evidence" value="ECO:0007669"/>
    <property type="project" value="TreeGrafter"/>
</dbReference>
<protein>
    <submittedName>
        <fullName evidence="10">Magnesium transporter protein 1</fullName>
    </submittedName>
</protein>
<feature type="chain" id="PRO_5034183907" evidence="8">
    <location>
        <begin position="22"/>
        <end position="726"/>
    </location>
</feature>
<dbReference type="InterPro" id="IPR000326">
    <property type="entry name" value="PAP2/HPO"/>
</dbReference>
<feature type="transmembrane region" description="Helical" evidence="7">
    <location>
        <begin position="286"/>
        <end position="306"/>
    </location>
</feature>
<feature type="transmembrane region" description="Helical" evidence="7">
    <location>
        <begin position="254"/>
        <end position="274"/>
    </location>
</feature>
<dbReference type="Gene3D" id="3.40.30.10">
    <property type="entry name" value="Glutaredoxin"/>
    <property type="match status" value="1"/>
</dbReference>
<evidence type="ECO:0000256" key="4">
    <source>
        <dbReference type="ARBA" id="ARBA00022989"/>
    </source>
</evidence>
<keyword evidence="3 7" id="KW-0812">Transmembrane</keyword>
<keyword evidence="8" id="KW-0732">Signal</keyword>
<feature type="domain" description="Phosphatidic acid phosphatase type 2/haloperoxidase" evidence="9">
    <location>
        <begin position="485"/>
        <end position="630"/>
    </location>
</feature>
<evidence type="ECO:0000256" key="2">
    <source>
        <dbReference type="ARBA" id="ARBA00008816"/>
    </source>
</evidence>
<feature type="transmembrane region" description="Helical" evidence="7">
    <location>
        <begin position="453"/>
        <end position="473"/>
    </location>
</feature>
<feature type="region of interest" description="Disordered" evidence="6">
    <location>
        <begin position="656"/>
        <end position="726"/>
    </location>
</feature>
<feature type="region of interest" description="Disordered" evidence="6">
    <location>
        <begin position="356"/>
        <end position="375"/>
    </location>
</feature>
<evidence type="ECO:0000256" key="8">
    <source>
        <dbReference type="SAM" id="SignalP"/>
    </source>
</evidence>
<dbReference type="GO" id="GO:0006644">
    <property type="term" value="P:phospholipid metabolic process"/>
    <property type="evidence" value="ECO:0007669"/>
    <property type="project" value="InterPro"/>
</dbReference>
<feature type="compositionally biased region" description="Basic and acidic residues" evidence="6">
    <location>
        <begin position="699"/>
        <end position="709"/>
    </location>
</feature>
<evidence type="ECO:0000256" key="6">
    <source>
        <dbReference type="SAM" id="MobiDB-lite"/>
    </source>
</evidence>
<dbReference type="RefSeq" id="XP_043187506.1">
    <property type="nucleotide sequence ID" value="XM_043321683.1"/>
</dbReference>
<dbReference type="Proteomes" id="UP000650533">
    <property type="component" value="Chromosome 16"/>
</dbReference>
<dbReference type="AlphaFoldDB" id="A0A8H8T2V8"/>
<evidence type="ECO:0000313" key="11">
    <source>
        <dbReference type="Proteomes" id="UP000650533"/>
    </source>
</evidence>
<dbReference type="Pfam" id="PF04756">
    <property type="entry name" value="OST3_OST6"/>
    <property type="match status" value="1"/>
</dbReference>
<dbReference type="EMBL" id="CP059673">
    <property type="protein sequence ID" value="QRW27269.1"/>
    <property type="molecule type" value="Genomic_DNA"/>
</dbReference>
<dbReference type="InterPro" id="IPR043216">
    <property type="entry name" value="PAP-like"/>
</dbReference>
<accession>A0A8H8T2V8</accession>
<feature type="transmembrane region" description="Helical" evidence="7">
    <location>
        <begin position="612"/>
        <end position="630"/>
    </location>
</feature>
<keyword evidence="4 7" id="KW-1133">Transmembrane helix</keyword>
<dbReference type="GeneID" id="67024146"/>
<dbReference type="Pfam" id="PF01569">
    <property type="entry name" value="PAP2"/>
    <property type="match status" value="1"/>
</dbReference>
<keyword evidence="5 7" id="KW-0472">Membrane</keyword>
<dbReference type="SUPFAM" id="SSF48317">
    <property type="entry name" value="Acid phosphatase/Vanadium-dependent haloperoxidase"/>
    <property type="match status" value="1"/>
</dbReference>
<evidence type="ECO:0000256" key="1">
    <source>
        <dbReference type="ARBA" id="ARBA00004141"/>
    </source>
</evidence>
<feature type="transmembrane region" description="Helical" evidence="7">
    <location>
        <begin position="174"/>
        <end position="195"/>
    </location>
</feature>
<dbReference type="CDD" id="cd03390">
    <property type="entry name" value="PAP2_containing_1_like"/>
    <property type="match status" value="1"/>
</dbReference>
<name>A0A8H8T2V8_9AGAM</name>
<dbReference type="GO" id="GO:0046839">
    <property type="term" value="P:phospholipid dephosphorylation"/>
    <property type="evidence" value="ECO:0007669"/>
    <property type="project" value="TreeGrafter"/>
</dbReference>
<dbReference type="GO" id="GO:0016020">
    <property type="term" value="C:membrane"/>
    <property type="evidence" value="ECO:0007669"/>
    <property type="project" value="UniProtKB-SubCell"/>
</dbReference>
<evidence type="ECO:0000313" key="10">
    <source>
        <dbReference type="EMBL" id="QRW27269.1"/>
    </source>
</evidence>
<reference evidence="10" key="1">
    <citation type="submission" date="2020-05" db="EMBL/GenBank/DDBJ databases">
        <title>Evolutionary and genomic comparisons of hybrid uninucleate and nonhybrid Rhizoctonia fungi.</title>
        <authorList>
            <person name="Li C."/>
            <person name="Chen X."/>
        </authorList>
    </citation>
    <scope>NUCLEOTIDE SEQUENCE</scope>
    <source>
        <strain evidence="10">AG-1 IA</strain>
    </source>
</reference>